<evidence type="ECO:0008006" key="4">
    <source>
        <dbReference type="Google" id="ProtNLM"/>
    </source>
</evidence>
<name>A0A015TWQ4_BACFG</name>
<comment type="caution">
    <text evidence="2">The sequence shown here is derived from an EMBL/GenBank/DDBJ whole genome shotgun (WGS) entry which is preliminary data.</text>
</comment>
<keyword evidence="1" id="KW-0812">Transmembrane</keyword>
<dbReference type="AlphaFoldDB" id="A0A015TWQ4"/>
<feature type="transmembrane region" description="Helical" evidence="1">
    <location>
        <begin position="82"/>
        <end position="102"/>
    </location>
</feature>
<gene>
    <name evidence="2" type="ORF">M124_0947</name>
</gene>
<reference evidence="2 3" key="1">
    <citation type="submission" date="2014-02" db="EMBL/GenBank/DDBJ databases">
        <authorList>
            <person name="Sears C."/>
            <person name="Carroll K."/>
            <person name="Sack B.R."/>
            <person name="Qadri F."/>
            <person name="Myers L.L."/>
            <person name="Chung G.-T."/>
            <person name="Escheverria P."/>
            <person name="Fraser C.M."/>
            <person name="Sadzewicz L."/>
            <person name="Shefchek K.A."/>
            <person name="Tallon L."/>
            <person name="Das S.P."/>
            <person name="Daugherty S."/>
            <person name="Mongodin E.F."/>
        </authorList>
    </citation>
    <scope>NUCLEOTIDE SEQUENCE [LARGE SCALE GENOMIC DNA]</scope>
    <source>
        <strain evidence="3">3988T(B)14</strain>
    </source>
</reference>
<evidence type="ECO:0000256" key="1">
    <source>
        <dbReference type="SAM" id="Phobius"/>
    </source>
</evidence>
<evidence type="ECO:0000313" key="3">
    <source>
        <dbReference type="Proteomes" id="UP000020529"/>
    </source>
</evidence>
<accession>A0A015TWQ4</accession>
<organism evidence="2 3">
    <name type="scientific">Bacteroides fragilis str. 3988T(B)14</name>
    <dbReference type="NCBI Taxonomy" id="1339315"/>
    <lineage>
        <taxon>Bacteria</taxon>
        <taxon>Pseudomonadati</taxon>
        <taxon>Bacteroidota</taxon>
        <taxon>Bacteroidia</taxon>
        <taxon>Bacteroidales</taxon>
        <taxon>Bacteroidaceae</taxon>
        <taxon>Bacteroides</taxon>
    </lineage>
</organism>
<dbReference type="EMBL" id="JGCY01000245">
    <property type="protein sequence ID" value="EXY75226.1"/>
    <property type="molecule type" value="Genomic_DNA"/>
</dbReference>
<proteinExistence type="predicted"/>
<dbReference type="Proteomes" id="UP000020529">
    <property type="component" value="Unassembled WGS sequence"/>
</dbReference>
<keyword evidence="1" id="KW-1133">Transmembrane helix</keyword>
<dbReference type="PATRIC" id="fig|1339315.3.peg.1741"/>
<sequence length="115" mass="13519">MDVHFMAIPANRTVAVDVPVTVYKVIHIAAIPFAACHDVLKIKLPRFGEQFVKFFRYILFRSEVVQMWSPFKKREDLLFCPFMSNCFYGFILIIIVALLRLFEKSEKSRKYLPVN</sequence>
<keyword evidence="1" id="KW-0472">Membrane</keyword>
<protein>
    <recommendedName>
        <fullName evidence="4">Transmembrane protein</fullName>
    </recommendedName>
</protein>
<evidence type="ECO:0000313" key="2">
    <source>
        <dbReference type="EMBL" id="EXY75226.1"/>
    </source>
</evidence>